<feature type="chain" id="PRO_5012941816" evidence="1">
    <location>
        <begin position="21"/>
        <end position="125"/>
    </location>
</feature>
<protein>
    <submittedName>
        <fullName evidence="2">Uncharacterized protein</fullName>
    </submittedName>
</protein>
<organism evidence="2 3">
    <name type="scientific">Roseateles aquatilis</name>
    <dbReference type="NCBI Taxonomy" id="431061"/>
    <lineage>
        <taxon>Bacteria</taxon>
        <taxon>Pseudomonadati</taxon>
        <taxon>Pseudomonadota</taxon>
        <taxon>Betaproteobacteria</taxon>
        <taxon>Burkholderiales</taxon>
        <taxon>Sphaerotilaceae</taxon>
        <taxon>Roseateles</taxon>
    </lineage>
</organism>
<gene>
    <name evidence="2" type="ORF">CDN99_12630</name>
</gene>
<feature type="signal peptide" evidence="1">
    <location>
        <begin position="1"/>
        <end position="20"/>
    </location>
</feature>
<evidence type="ECO:0000256" key="1">
    <source>
        <dbReference type="SAM" id="SignalP"/>
    </source>
</evidence>
<dbReference type="EMBL" id="NIOF01000004">
    <property type="protein sequence ID" value="OWQ90990.1"/>
    <property type="molecule type" value="Genomic_DNA"/>
</dbReference>
<dbReference type="AlphaFoldDB" id="A0A246JEK0"/>
<accession>A0A246JEK0</accession>
<keyword evidence="3" id="KW-1185">Reference proteome</keyword>
<sequence>MQLKALFVWATALLPALAAAQDAPRMPVTDVRVLLIAAIDSPTGEARGVFTGDMAKMITDRFKASGPILIDVTTQKRFSQAGCSRLNVHFSQDGVVLPGNPSPQAKSIDIGLNYCRDGLPPKSTS</sequence>
<reference evidence="2 3" key="1">
    <citation type="journal article" date="2008" name="Int. J. Syst. Evol. Microbiol.">
        <title>Description of Roseateles aquatilis sp. nov. and Roseateles terrae sp. nov., in the class Betaproteobacteria, and emended description of the genus Roseateles.</title>
        <authorList>
            <person name="Gomila M."/>
            <person name="Bowien B."/>
            <person name="Falsen E."/>
            <person name="Moore E.R."/>
            <person name="Lalucat J."/>
        </authorList>
    </citation>
    <scope>NUCLEOTIDE SEQUENCE [LARGE SCALE GENOMIC DNA]</scope>
    <source>
        <strain evidence="2 3">CCUG 48205</strain>
    </source>
</reference>
<dbReference type="OrthoDB" id="8548718at2"/>
<comment type="caution">
    <text evidence="2">The sequence shown here is derived from an EMBL/GenBank/DDBJ whole genome shotgun (WGS) entry which is preliminary data.</text>
</comment>
<evidence type="ECO:0000313" key="2">
    <source>
        <dbReference type="EMBL" id="OWQ90990.1"/>
    </source>
</evidence>
<dbReference type="Proteomes" id="UP000197468">
    <property type="component" value="Unassembled WGS sequence"/>
</dbReference>
<keyword evidence="1" id="KW-0732">Signal</keyword>
<proteinExistence type="predicted"/>
<name>A0A246JEK0_9BURK</name>
<evidence type="ECO:0000313" key="3">
    <source>
        <dbReference type="Proteomes" id="UP000197468"/>
    </source>
</evidence>